<dbReference type="SMART" id="SM01391">
    <property type="entry name" value="Filament"/>
    <property type="match status" value="1"/>
</dbReference>
<dbReference type="GO" id="GO:0005882">
    <property type="term" value="C:intermediate filament"/>
    <property type="evidence" value="ECO:0007669"/>
    <property type="project" value="UniProtKB-UniRule"/>
</dbReference>
<evidence type="ECO:0000313" key="9">
    <source>
        <dbReference type="WBParaSite" id="MBELARI_LOCUS6860"/>
    </source>
</evidence>
<dbReference type="GO" id="GO:0006998">
    <property type="term" value="P:nuclear envelope organization"/>
    <property type="evidence" value="ECO:0007669"/>
    <property type="project" value="TreeGrafter"/>
</dbReference>
<dbReference type="Gene3D" id="1.20.5.500">
    <property type="entry name" value="Single helix bin"/>
    <property type="match status" value="1"/>
</dbReference>
<dbReference type="SUPFAM" id="SSF74853">
    <property type="entry name" value="Lamin A/C globular tail domain"/>
    <property type="match status" value="1"/>
</dbReference>
<feature type="domain" description="LTD" evidence="6">
    <location>
        <begin position="477"/>
        <end position="594"/>
    </location>
</feature>
<dbReference type="GO" id="GO:0051664">
    <property type="term" value="P:nuclear pore localization"/>
    <property type="evidence" value="ECO:0007669"/>
    <property type="project" value="TreeGrafter"/>
</dbReference>
<organism evidence="8 9">
    <name type="scientific">Mesorhabditis belari</name>
    <dbReference type="NCBI Taxonomy" id="2138241"/>
    <lineage>
        <taxon>Eukaryota</taxon>
        <taxon>Metazoa</taxon>
        <taxon>Ecdysozoa</taxon>
        <taxon>Nematoda</taxon>
        <taxon>Chromadorea</taxon>
        <taxon>Rhabditida</taxon>
        <taxon>Rhabditina</taxon>
        <taxon>Rhabditomorpha</taxon>
        <taxon>Rhabditoidea</taxon>
        <taxon>Rhabditidae</taxon>
        <taxon>Mesorhabditinae</taxon>
        <taxon>Mesorhabditis</taxon>
    </lineage>
</organism>
<dbReference type="SUPFAM" id="SSF64593">
    <property type="entry name" value="Intermediate filament protein, coiled coil region"/>
    <property type="match status" value="2"/>
</dbReference>
<dbReference type="PANTHER" id="PTHR45721:SF12">
    <property type="entry name" value="INTERMEDIATE FILAMENT PROTEIN IFA-1"/>
    <property type="match status" value="1"/>
</dbReference>
<dbReference type="Pfam" id="PF00932">
    <property type="entry name" value="LTD"/>
    <property type="match status" value="1"/>
</dbReference>
<feature type="domain" description="IF rod" evidence="7">
    <location>
        <begin position="100"/>
        <end position="450"/>
    </location>
</feature>
<proteinExistence type="inferred from homology"/>
<dbReference type="SUPFAM" id="SSF90257">
    <property type="entry name" value="Myosin rod fragments"/>
    <property type="match status" value="1"/>
</dbReference>
<dbReference type="GO" id="GO:0031507">
    <property type="term" value="P:heterochromatin formation"/>
    <property type="evidence" value="ECO:0007669"/>
    <property type="project" value="TreeGrafter"/>
</dbReference>
<dbReference type="PROSITE" id="PS51841">
    <property type="entry name" value="LTD"/>
    <property type="match status" value="1"/>
</dbReference>
<evidence type="ECO:0000256" key="4">
    <source>
        <dbReference type="SAM" id="Coils"/>
    </source>
</evidence>
<sequence>MSNPSPTMHRSMFVPYPSKPAVPTTLPPSNPMSSPIGGGARYQGIGGGATSATTTPIYSPYSPNSAQRMVKVVNEISSSSLTGSFGGNVAVTVRDSRERERKDLSNLNDRLASYIEKVRFLEAQNRKLETDLDLLRGKRGKDSTSIQNMYDLEIKEAKKLVDETDRQQQALEKEIQGLKNEVDKYKHLYKDALLQKAEKFDDLLDKLCKIEADISFLKRKITAAEEEVARLRKEKQGLIDDLQKARQDLDQETLNRIDFQNQVQTLLEEIDFMKRVNDSEIKDLQLMASRDTTIENREYFKNELSAAMRDIRQEYDQRMQVNRTDMESWYRMKVQEISTSSARVNVEQGYAKEEVKRLRNFVSEIRGKVADLENRNSLLERQIKEHSDEHKDNKKSLTQIQEENKGQVEQLQGEIDHLIEEKNRVMAKKTTLDAEIAKYRLMLEEEEKRSNQHQIEQLRRSNQNQSAKAAHQEESVSRSSYQRSAKGNVSIQEAAADGTCIILENTHRSKEEDISGWKLKRKIDAKKEIVFTFPQKFVLKPLKTVKILGKNQGAANGIDVLVHQGDESFGVGHNVETILHNAAGEERATLIYRAHLN</sequence>
<accession>A0AAF3FMB2</accession>
<evidence type="ECO:0000256" key="1">
    <source>
        <dbReference type="ARBA" id="ARBA00022754"/>
    </source>
</evidence>
<feature type="compositionally biased region" description="Polar residues" evidence="5">
    <location>
        <begin position="452"/>
        <end position="467"/>
    </location>
</feature>
<feature type="region of interest" description="Disordered" evidence="5">
    <location>
        <begin position="1"/>
        <end position="31"/>
    </location>
</feature>
<dbReference type="Gene3D" id="1.20.5.170">
    <property type="match status" value="1"/>
</dbReference>
<dbReference type="FunFam" id="1.20.5.1160:FF:000023">
    <property type="entry name" value="Intermediate filament protein ifa-1"/>
    <property type="match status" value="1"/>
</dbReference>
<dbReference type="PIRSF" id="PIRSF005546">
    <property type="entry name" value="Intermed_filamnt_Ifb-2"/>
    <property type="match status" value="1"/>
</dbReference>
<dbReference type="GO" id="GO:0090435">
    <property type="term" value="P:protein localization to nuclear envelope"/>
    <property type="evidence" value="ECO:0007669"/>
    <property type="project" value="TreeGrafter"/>
</dbReference>
<dbReference type="GO" id="GO:0005200">
    <property type="term" value="F:structural constituent of cytoskeleton"/>
    <property type="evidence" value="ECO:0007669"/>
    <property type="project" value="TreeGrafter"/>
</dbReference>
<dbReference type="Gene3D" id="2.60.40.1260">
    <property type="entry name" value="Lamin Tail domain"/>
    <property type="match status" value="1"/>
</dbReference>
<dbReference type="InterPro" id="IPR001322">
    <property type="entry name" value="Lamin_tail_dom"/>
</dbReference>
<protein>
    <submittedName>
        <fullName evidence="9">Uncharacterized protein</fullName>
    </submittedName>
</protein>
<feature type="coiled-coil region" evidence="4">
    <location>
        <begin position="97"/>
        <end position="262"/>
    </location>
</feature>
<dbReference type="GO" id="GO:0007097">
    <property type="term" value="P:nuclear migration"/>
    <property type="evidence" value="ECO:0007669"/>
    <property type="project" value="TreeGrafter"/>
</dbReference>
<feature type="compositionally biased region" description="Pro residues" evidence="5">
    <location>
        <begin position="17"/>
        <end position="30"/>
    </location>
</feature>
<dbReference type="GO" id="GO:0005652">
    <property type="term" value="C:nuclear lamina"/>
    <property type="evidence" value="ECO:0007669"/>
    <property type="project" value="TreeGrafter"/>
</dbReference>
<dbReference type="PROSITE" id="PS51842">
    <property type="entry name" value="IF_ROD_2"/>
    <property type="match status" value="1"/>
</dbReference>
<reference evidence="9" key="1">
    <citation type="submission" date="2024-02" db="UniProtKB">
        <authorList>
            <consortium name="WormBaseParasite"/>
        </authorList>
    </citation>
    <scope>IDENTIFICATION</scope>
</reference>
<evidence type="ECO:0000256" key="3">
    <source>
        <dbReference type="PIRNR" id="PIRNR005546"/>
    </source>
</evidence>
<dbReference type="Pfam" id="PF00038">
    <property type="entry name" value="Filament"/>
    <property type="match status" value="1"/>
</dbReference>
<dbReference type="Proteomes" id="UP000887575">
    <property type="component" value="Unassembled WGS sequence"/>
</dbReference>
<comment type="similarity">
    <text evidence="3">Belongs to the intermediate filament family.</text>
</comment>
<dbReference type="InterPro" id="IPR016451">
    <property type="entry name" value="Intermed_filament_ifa/ifb"/>
</dbReference>
<dbReference type="InterPro" id="IPR036415">
    <property type="entry name" value="Lamin_tail_dom_sf"/>
</dbReference>
<evidence type="ECO:0000256" key="5">
    <source>
        <dbReference type="SAM" id="MobiDB-lite"/>
    </source>
</evidence>
<dbReference type="WBParaSite" id="MBELARI_LOCUS6860">
    <property type="protein sequence ID" value="MBELARI_LOCUS6860"/>
    <property type="gene ID" value="MBELARI_LOCUS6860"/>
</dbReference>
<keyword evidence="8" id="KW-1185">Reference proteome</keyword>
<evidence type="ECO:0000259" key="6">
    <source>
        <dbReference type="PROSITE" id="PS51841"/>
    </source>
</evidence>
<evidence type="ECO:0000256" key="2">
    <source>
        <dbReference type="ARBA" id="ARBA00023054"/>
    </source>
</evidence>
<feature type="region of interest" description="Disordered" evidence="5">
    <location>
        <begin position="450"/>
        <end position="489"/>
    </location>
</feature>
<dbReference type="InterPro" id="IPR039008">
    <property type="entry name" value="IF_rod_dom"/>
</dbReference>
<dbReference type="Gene3D" id="1.20.5.1160">
    <property type="entry name" value="Vasodilator-stimulated phosphoprotein"/>
    <property type="match status" value="2"/>
</dbReference>
<dbReference type="PANTHER" id="PTHR45721">
    <property type="entry name" value="LAMIN DM0-RELATED"/>
    <property type="match status" value="1"/>
</dbReference>
<name>A0AAF3FMB2_9BILA</name>
<dbReference type="AlphaFoldDB" id="A0AAF3FMB2"/>
<evidence type="ECO:0000259" key="7">
    <source>
        <dbReference type="PROSITE" id="PS51842"/>
    </source>
</evidence>
<feature type="compositionally biased region" description="Polar residues" evidence="5">
    <location>
        <begin position="477"/>
        <end position="489"/>
    </location>
</feature>
<keyword evidence="2 3" id="KW-0175">Coiled coil</keyword>
<keyword evidence="1 3" id="KW-0403">Intermediate filament</keyword>
<evidence type="ECO:0000313" key="8">
    <source>
        <dbReference type="Proteomes" id="UP000887575"/>
    </source>
</evidence>